<evidence type="ECO:0000313" key="5">
    <source>
        <dbReference type="EMBL" id="KAK4455313.1"/>
    </source>
</evidence>
<evidence type="ECO:0000256" key="1">
    <source>
        <dbReference type="ARBA" id="ARBA00022737"/>
    </source>
</evidence>
<accession>A0AAV9H3M0</accession>
<keyword evidence="6" id="KW-1185">Reference proteome</keyword>
<keyword evidence="2 3" id="KW-0040">ANK repeat</keyword>
<evidence type="ECO:0000313" key="6">
    <source>
        <dbReference type="Proteomes" id="UP001321760"/>
    </source>
</evidence>
<reference evidence="5" key="2">
    <citation type="submission" date="2023-05" db="EMBL/GenBank/DDBJ databases">
        <authorList>
            <consortium name="Lawrence Berkeley National Laboratory"/>
            <person name="Steindorff A."/>
            <person name="Hensen N."/>
            <person name="Bonometti L."/>
            <person name="Westerberg I."/>
            <person name="Brannstrom I.O."/>
            <person name="Guillou S."/>
            <person name="Cros-Aarteil S."/>
            <person name="Calhoun S."/>
            <person name="Haridas S."/>
            <person name="Kuo A."/>
            <person name="Mondo S."/>
            <person name="Pangilinan J."/>
            <person name="Riley R."/>
            <person name="Labutti K."/>
            <person name="Andreopoulos B."/>
            <person name="Lipzen A."/>
            <person name="Chen C."/>
            <person name="Yanf M."/>
            <person name="Daum C."/>
            <person name="Ng V."/>
            <person name="Clum A."/>
            <person name="Ohm R."/>
            <person name="Martin F."/>
            <person name="Silar P."/>
            <person name="Natvig D."/>
            <person name="Lalanne C."/>
            <person name="Gautier V."/>
            <person name="Ament-Velasquez S.L."/>
            <person name="Kruys A."/>
            <person name="Hutchinson M.I."/>
            <person name="Powell A.J."/>
            <person name="Barry K."/>
            <person name="Miller A.N."/>
            <person name="Grigoriev I.V."/>
            <person name="Debuchy R."/>
            <person name="Gladieux P."/>
            <person name="Thoren M.H."/>
            <person name="Johannesson H."/>
        </authorList>
    </citation>
    <scope>NUCLEOTIDE SEQUENCE</scope>
    <source>
        <strain evidence="5">PSN243</strain>
    </source>
</reference>
<evidence type="ECO:0000259" key="4">
    <source>
        <dbReference type="Pfam" id="PF14420"/>
    </source>
</evidence>
<dbReference type="Proteomes" id="UP001321760">
    <property type="component" value="Unassembled WGS sequence"/>
</dbReference>
<dbReference type="InterPro" id="IPR036770">
    <property type="entry name" value="Ankyrin_rpt-contain_sf"/>
</dbReference>
<dbReference type="SUPFAM" id="SSF48403">
    <property type="entry name" value="Ankyrin repeat"/>
    <property type="match status" value="2"/>
</dbReference>
<dbReference type="InterPro" id="IPR051165">
    <property type="entry name" value="Multifunctional_ANK_Repeat"/>
</dbReference>
<feature type="repeat" description="ANK" evidence="3">
    <location>
        <begin position="999"/>
        <end position="1025"/>
    </location>
</feature>
<feature type="domain" description="Clr5" evidence="4">
    <location>
        <begin position="57"/>
        <end position="108"/>
    </location>
</feature>
<dbReference type="InterPro" id="IPR025676">
    <property type="entry name" value="Clr5_dom"/>
</dbReference>
<reference evidence="5" key="1">
    <citation type="journal article" date="2023" name="Mol. Phylogenet. Evol.">
        <title>Genome-scale phylogeny and comparative genomics of the fungal order Sordariales.</title>
        <authorList>
            <person name="Hensen N."/>
            <person name="Bonometti L."/>
            <person name="Westerberg I."/>
            <person name="Brannstrom I.O."/>
            <person name="Guillou S."/>
            <person name="Cros-Aarteil S."/>
            <person name="Calhoun S."/>
            <person name="Haridas S."/>
            <person name="Kuo A."/>
            <person name="Mondo S."/>
            <person name="Pangilinan J."/>
            <person name="Riley R."/>
            <person name="LaButti K."/>
            <person name="Andreopoulos B."/>
            <person name="Lipzen A."/>
            <person name="Chen C."/>
            <person name="Yan M."/>
            <person name="Daum C."/>
            <person name="Ng V."/>
            <person name="Clum A."/>
            <person name="Steindorff A."/>
            <person name="Ohm R.A."/>
            <person name="Martin F."/>
            <person name="Silar P."/>
            <person name="Natvig D.O."/>
            <person name="Lalanne C."/>
            <person name="Gautier V."/>
            <person name="Ament-Velasquez S.L."/>
            <person name="Kruys A."/>
            <person name="Hutchinson M.I."/>
            <person name="Powell A.J."/>
            <person name="Barry K."/>
            <person name="Miller A.N."/>
            <person name="Grigoriev I.V."/>
            <person name="Debuchy R."/>
            <person name="Gladieux P."/>
            <person name="Hiltunen Thoren M."/>
            <person name="Johannesson H."/>
        </authorList>
    </citation>
    <scope>NUCLEOTIDE SEQUENCE</scope>
    <source>
        <strain evidence="5">PSN243</strain>
    </source>
</reference>
<comment type="caution">
    <text evidence="5">The sequence shown here is derived from an EMBL/GenBank/DDBJ whole genome shotgun (WGS) entry which is preliminary data.</text>
</comment>
<dbReference type="Pfam" id="PF14420">
    <property type="entry name" value="Clr5"/>
    <property type="match status" value="1"/>
</dbReference>
<name>A0AAV9H3M0_9PEZI</name>
<dbReference type="PROSITE" id="PS50088">
    <property type="entry name" value="ANK_REPEAT"/>
    <property type="match status" value="3"/>
</dbReference>
<dbReference type="PROSITE" id="PS50297">
    <property type="entry name" value="ANK_REP_REGION"/>
    <property type="match status" value="3"/>
</dbReference>
<evidence type="ECO:0000256" key="3">
    <source>
        <dbReference type="PROSITE-ProRule" id="PRU00023"/>
    </source>
</evidence>
<dbReference type="EMBL" id="MU865914">
    <property type="protein sequence ID" value="KAK4455313.1"/>
    <property type="molecule type" value="Genomic_DNA"/>
</dbReference>
<dbReference type="PANTHER" id="PTHR24123">
    <property type="entry name" value="ANKYRIN REPEAT-CONTAINING"/>
    <property type="match status" value="1"/>
</dbReference>
<organism evidence="5 6">
    <name type="scientific">Podospora aff. communis PSN243</name>
    <dbReference type="NCBI Taxonomy" id="3040156"/>
    <lineage>
        <taxon>Eukaryota</taxon>
        <taxon>Fungi</taxon>
        <taxon>Dikarya</taxon>
        <taxon>Ascomycota</taxon>
        <taxon>Pezizomycotina</taxon>
        <taxon>Sordariomycetes</taxon>
        <taxon>Sordariomycetidae</taxon>
        <taxon>Sordariales</taxon>
        <taxon>Podosporaceae</taxon>
        <taxon>Podospora</taxon>
    </lineage>
</organism>
<dbReference type="SMART" id="SM00248">
    <property type="entry name" value="ANK"/>
    <property type="match status" value="11"/>
</dbReference>
<dbReference type="Pfam" id="PF12796">
    <property type="entry name" value="Ank_2"/>
    <property type="match status" value="2"/>
</dbReference>
<protein>
    <submittedName>
        <fullName evidence="5">Ankyrin repeat-containing domain protein</fullName>
    </submittedName>
</protein>
<sequence>MLCDGYTAGSQASIIAQPNPARPHPNITTLTFVVSRNPLTTGGRATPIMTSPGVDRTQEWDRHQAEIWRLYLAENRPLKAVMEEMKQRHAFSPKKEEWTDKLKEWGCYKNLPKNAWRYVGHQTRKRRRSDGGGETCVVLSGVRLSHGQVQKGVRNHCPGPTLKLARHRSPSPHLPLGLPLQIYTPPATDGAEWPASLPWLQFHNSTFQTILPLIERHAIEFPLLTALLSRGSGQLVRHRQAGQIHKHLSLFMPETAADQHIMRAESVCHQGSRWANLAWLEMAFFFSSNNIHFPLSRASSDGRDDDAVLKASDKMLLELFRLLEISGAASQMLASVQAPTAQSLLDRLFASAVRAGSIETLGKLIAMDPQSAKPRLQAPIRDFTVHGDEMVAPVNFALRAGDFAMVDFLLEHGATLAGTAAGWTSSLRCLLGGRLAVAGGKDGDGVSRLTSIIQKIFQSRWDALSETELLRYLDRMRWAGHKKGGWANAPDMMLDHLEKMEEQSTSAAAGGLKNPLHVLIHAICYGHSSLIAKLVPRVPDLDAVWEGFGEYLLVNPMTEAAWAGDLDTCSLLLRHGASVDPTLIPTRHSSALQIAAHKGNIPMAKLLLDQGANIDYSFHSVALHSESTPLGAAIAAGQRDMVQLLLHRGADPAPCDLVSLAALTPQLSGLEGMMQQTASSKGQAFMGAALLLAARRGLVEVAELLVQSGASWTYENDAKETPLALSLALGHMSLVKHISKVGWLLYDAAALLAATAMATVHTGISPSLFDAALRARGTGQHQYYHHDHHDDSWVRFLEGLALATAVCLGNEDRVHQLLNCHIQPVKTIPLDARGRWMTRFYFSDDSADVSGIGPGCRLDHHLVLRDATLLGTACFAGQPHIVRLLLDRGYRPTAMDLAIAAQKSDWDTVQRLLTLLPHHHHTILASLILRNRTNQANSLLDRDPTAVNTPSTTIPAAPRRNITPLEAAITTDNITLVNRLLALGAETDPAICLAPRFGVSSTPLTLAVSTGNIATTRLLIEHGAECFPSGPPSALEEAAEHGRIDVLRYLLTIESVRDGMAGAHRERYLRAVRLAESGGHRSAARLLRDLDAREWSDEDDAAFARMRVDDDWEFGDDEDGGDGGEVDCGRLEDGKQEEGLGELEFIDSLLDLDGLAETWGVDFDGIDARLDLFRNEGE</sequence>
<dbReference type="InterPro" id="IPR002110">
    <property type="entry name" value="Ankyrin_rpt"/>
</dbReference>
<evidence type="ECO:0000256" key="2">
    <source>
        <dbReference type="ARBA" id="ARBA00023043"/>
    </source>
</evidence>
<keyword evidence="1" id="KW-0677">Repeat</keyword>
<dbReference type="AlphaFoldDB" id="A0AAV9H3M0"/>
<feature type="repeat" description="ANK" evidence="3">
    <location>
        <begin position="625"/>
        <end position="657"/>
    </location>
</feature>
<gene>
    <name evidence="5" type="ORF">QBC34DRAFT_66963</name>
</gene>
<proteinExistence type="predicted"/>
<dbReference type="PANTHER" id="PTHR24123:SF33">
    <property type="entry name" value="PROTEIN HOS4"/>
    <property type="match status" value="1"/>
</dbReference>
<dbReference type="Gene3D" id="1.25.40.20">
    <property type="entry name" value="Ankyrin repeat-containing domain"/>
    <property type="match status" value="2"/>
</dbReference>
<feature type="repeat" description="ANK" evidence="3">
    <location>
        <begin position="587"/>
        <end position="619"/>
    </location>
</feature>